<feature type="region of interest" description="Disordered" evidence="1">
    <location>
        <begin position="244"/>
        <end position="293"/>
    </location>
</feature>
<dbReference type="Proteomes" id="UP000241769">
    <property type="component" value="Unassembled WGS sequence"/>
</dbReference>
<dbReference type="AlphaFoldDB" id="A0A2P6N4Z2"/>
<evidence type="ECO:0000313" key="3">
    <source>
        <dbReference type="Proteomes" id="UP000241769"/>
    </source>
</evidence>
<sequence length="293" mass="30988">MCSCLCCEDRKIKSTRSCHQKNRDSSINILRLCGTKLKEFWMGGGASTPTPSPVVTVQVLPKTGVHSKSSIPSAEQLWQSMALQQTQIQQQEAQRAAVRSSSTGKSVYKAPSHPAAVKKTTSGTSPGLSTSASHILNGPATGSDDGPSNYGALPSGLVPGSAAISHSQPPSYAPPLVGSQSVPLQHIPIQPSYPSMAPAATQKMEVSYEDMFLPEQRAPETAKPKEQAPSHYWSFDVNLLSQLQKKDSAPSAQAAKPPPAYQTHSSVKQVTTTASTNSWNAFGQPPAGAAKLQ</sequence>
<dbReference type="InParanoid" id="A0A2P6N4Z2"/>
<feature type="region of interest" description="Disordered" evidence="1">
    <location>
        <begin position="90"/>
        <end position="154"/>
    </location>
</feature>
<dbReference type="EMBL" id="MDYQ01000201">
    <property type="protein sequence ID" value="PRP79014.1"/>
    <property type="molecule type" value="Genomic_DNA"/>
</dbReference>
<organism evidence="2 3">
    <name type="scientific">Planoprotostelium fungivorum</name>
    <dbReference type="NCBI Taxonomy" id="1890364"/>
    <lineage>
        <taxon>Eukaryota</taxon>
        <taxon>Amoebozoa</taxon>
        <taxon>Evosea</taxon>
        <taxon>Variosea</taxon>
        <taxon>Cavosteliida</taxon>
        <taxon>Cavosteliaceae</taxon>
        <taxon>Planoprotostelium</taxon>
    </lineage>
</organism>
<keyword evidence="3" id="KW-1185">Reference proteome</keyword>
<name>A0A2P6N4Z2_9EUKA</name>
<reference evidence="2 3" key="1">
    <citation type="journal article" date="2018" name="Genome Biol. Evol.">
        <title>Multiple Roots of Fruiting Body Formation in Amoebozoa.</title>
        <authorList>
            <person name="Hillmann F."/>
            <person name="Forbes G."/>
            <person name="Novohradska S."/>
            <person name="Ferling I."/>
            <person name="Riege K."/>
            <person name="Groth M."/>
            <person name="Westermann M."/>
            <person name="Marz M."/>
            <person name="Spaller T."/>
            <person name="Winckler T."/>
            <person name="Schaap P."/>
            <person name="Glockner G."/>
        </authorList>
    </citation>
    <scope>NUCLEOTIDE SEQUENCE [LARGE SCALE GENOMIC DNA]</scope>
    <source>
        <strain evidence="2 3">Jena</strain>
    </source>
</reference>
<proteinExistence type="predicted"/>
<accession>A0A2P6N4Z2</accession>
<feature type="compositionally biased region" description="Polar residues" evidence="1">
    <location>
        <begin position="262"/>
        <end position="281"/>
    </location>
</feature>
<comment type="caution">
    <text evidence="2">The sequence shown here is derived from an EMBL/GenBank/DDBJ whole genome shotgun (WGS) entry which is preliminary data.</text>
</comment>
<gene>
    <name evidence="2" type="ORF">PROFUN_13256</name>
</gene>
<feature type="compositionally biased region" description="Low complexity" evidence="1">
    <location>
        <begin position="120"/>
        <end position="133"/>
    </location>
</feature>
<evidence type="ECO:0000256" key="1">
    <source>
        <dbReference type="SAM" id="MobiDB-lite"/>
    </source>
</evidence>
<evidence type="ECO:0000313" key="2">
    <source>
        <dbReference type="EMBL" id="PRP79014.1"/>
    </source>
</evidence>
<protein>
    <submittedName>
        <fullName evidence="2">Proteophosphoglycan ppg1</fullName>
    </submittedName>
</protein>